<dbReference type="PROSITE" id="PS00409">
    <property type="entry name" value="PROKAR_NTER_METHYL"/>
    <property type="match status" value="1"/>
</dbReference>
<accession>E7RWU5</accession>
<evidence type="ECO:0000256" key="6">
    <source>
        <dbReference type="ARBA" id="ARBA00022989"/>
    </source>
</evidence>
<dbReference type="AlphaFoldDB" id="E7RWU5"/>
<feature type="region of interest" description="Disordered" evidence="8">
    <location>
        <begin position="185"/>
        <end position="216"/>
    </location>
</feature>
<reference evidence="9 10" key="1">
    <citation type="submission" date="2010-12" db="EMBL/GenBank/DDBJ databases">
        <authorList>
            <person name="Muzny D."/>
            <person name="Qin X."/>
            <person name="Deng J."/>
            <person name="Jiang H."/>
            <person name="Liu Y."/>
            <person name="Qu J."/>
            <person name="Song X.-Z."/>
            <person name="Zhang L."/>
            <person name="Thornton R."/>
            <person name="Coyle M."/>
            <person name="Francisco L."/>
            <person name="Jackson L."/>
            <person name="Javaid M."/>
            <person name="Korchina V."/>
            <person name="Kovar C."/>
            <person name="Mata R."/>
            <person name="Mathew T."/>
            <person name="Ngo R."/>
            <person name="Nguyen L."/>
            <person name="Nguyen N."/>
            <person name="Okwuonu G."/>
            <person name="Ongeri F."/>
            <person name="Pham C."/>
            <person name="Simmons D."/>
            <person name="Wilczek-Boney K."/>
            <person name="Hale W."/>
            <person name="Jakkamsetti A."/>
            <person name="Pham P."/>
            <person name="Ruth R."/>
            <person name="San Lucas F."/>
            <person name="Warren J."/>
            <person name="Zhang J."/>
            <person name="Zhao Z."/>
            <person name="Zhou C."/>
            <person name="Zhu D."/>
            <person name="Lee S."/>
            <person name="Bess C."/>
            <person name="Blankenburg K."/>
            <person name="Forbes L."/>
            <person name="Fu Q."/>
            <person name="Gubbala S."/>
            <person name="Hirani K."/>
            <person name="Jayaseelan J.C."/>
            <person name="Lara F."/>
            <person name="Munidasa M."/>
            <person name="Palculict T."/>
            <person name="Patil S."/>
            <person name="Pu L.-L."/>
            <person name="Saada N."/>
            <person name="Tang L."/>
            <person name="Weissenberger G."/>
            <person name="Zhu Y."/>
            <person name="Hemphill L."/>
            <person name="Shang Y."/>
            <person name="Youmans B."/>
            <person name="Ayvaz T."/>
            <person name="Ross M."/>
            <person name="Santibanez J."/>
            <person name="Aqrawi P."/>
            <person name="Gross S."/>
            <person name="Joshi V."/>
            <person name="Fowler G."/>
            <person name="Nazareth L."/>
            <person name="Reid J."/>
            <person name="Worley K."/>
            <person name="Petrosino J."/>
            <person name="Highlander S."/>
            <person name="Gibbs R."/>
        </authorList>
    </citation>
    <scope>NUCLEOTIDE SEQUENCE [LARGE SCALE GENOMIC DNA]</scope>
    <source>
        <strain evidence="9 10">ATCC 51599</strain>
    </source>
</reference>
<dbReference type="Proteomes" id="UP000011021">
    <property type="component" value="Unassembled WGS sequence"/>
</dbReference>
<keyword evidence="6" id="KW-1133">Transmembrane helix</keyword>
<comment type="subcellular location">
    <subcellularLocation>
        <location evidence="1">Cell inner membrane</location>
        <topology evidence="1">Single-pass membrane protein</topology>
    </subcellularLocation>
</comment>
<dbReference type="PANTHER" id="PTHR39583">
    <property type="entry name" value="TYPE II SECRETION SYSTEM PROTEIN J-RELATED"/>
    <property type="match status" value="1"/>
</dbReference>
<dbReference type="Gene3D" id="3.30.700.10">
    <property type="entry name" value="Glycoprotein, Type 4 Pilin"/>
    <property type="match status" value="1"/>
</dbReference>
<dbReference type="SUPFAM" id="SSF54523">
    <property type="entry name" value="Pili subunits"/>
    <property type="match status" value="2"/>
</dbReference>
<dbReference type="HOGENOM" id="CLU_1056874_0_0_4"/>
<evidence type="ECO:0000256" key="4">
    <source>
        <dbReference type="ARBA" id="ARBA00022519"/>
    </source>
</evidence>
<dbReference type="InterPro" id="IPR045584">
    <property type="entry name" value="Pilin-like"/>
</dbReference>
<proteinExistence type="predicted"/>
<evidence type="ECO:0000256" key="7">
    <source>
        <dbReference type="ARBA" id="ARBA00023136"/>
    </source>
</evidence>
<evidence type="ECO:0000256" key="8">
    <source>
        <dbReference type="SAM" id="MobiDB-lite"/>
    </source>
</evidence>
<evidence type="ECO:0000256" key="5">
    <source>
        <dbReference type="ARBA" id="ARBA00022692"/>
    </source>
</evidence>
<gene>
    <name evidence="9" type="ORF">HMPREF0551_1157</name>
</gene>
<keyword evidence="7" id="KW-0472">Membrane</keyword>
<dbReference type="InterPro" id="IPR012902">
    <property type="entry name" value="N_methyl_site"/>
</dbReference>
<keyword evidence="10" id="KW-1185">Reference proteome</keyword>
<evidence type="ECO:0000256" key="1">
    <source>
        <dbReference type="ARBA" id="ARBA00004377"/>
    </source>
</evidence>
<keyword evidence="4" id="KW-0997">Cell inner membrane</keyword>
<comment type="caution">
    <text evidence="9">The sequence shown here is derived from an EMBL/GenBank/DDBJ whole genome shotgun (WGS) entry which is preliminary data.</text>
</comment>
<dbReference type="PANTHER" id="PTHR39583:SF2">
    <property type="entry name" value="TYPE II SECRETION SYSTEM PROTEIN J"/>
    <property type="match status" value="1"/>
</dbReference>
<protein>
    <submittedName>
        <fullName evidence="9">Putative general secretion pathway protein J</fullName>
    </submittedName>
</protein>
<dbReference type="STRING" id="887898.HMPREF0551_1157"/>
<dbReference type="GO" id="GO:0005886">
    <property type="term" value="C:plasma membrane"/>
    <property type="evidence" value="ECO:0007669"/>
    <property type="project" value="UniProtKB-SubCell"/>
</dbReference>
<dbReference type="eggNOG" id="COG4795">
    <property type="taxonomic scope" value="Bacteria"/>
</dbReference>
<name>E7RWU5_9BURK</name>
<evidence type="ECO:0000313" key="10">
    <source>
        <dbReference type="Proteomes" id="UP000011021"/>
    </source>
</evidence>
<organism evidence="9 10">
    <name type="scientific">Lautropia mirabilis ATCC 51599</name>
    <dbReference type="NCBI Taxonomy" id="887898"/>
    <lineage>
        <taxon>Bacteria</taxon>
        <taxon>Pseudomonadati</taxon>
        <taxon>Pseudomonadota</taxon>
        <taxon>Betaproteobacteria</taxon>
        <taxon>Burkholderiales</taxon>
        <taxon>Burkholderiaceae</taxon>
        <taxon>Lautropia</taxon>
    </lineage>
</organism>
<keyword evidence="2" id="KW-1003">Cell membrane</keyword>
<evidence type="ECO:0000313" key="9">
    <source>
        <dbReference type="EMBL" id="EFV95199.1"/>
    </source>
</evidence>
<evidence type="ECO:0000256" key="2">
    <source>
        <dbReference type="ARBA" id="ARBA00022475"/>
    </source>
</evidence>
<dbReference type="EMBL" id="AEQP01000004">
    <property type="protein sequence ID" value="EFV95199.1"/>
    <property type="molecule type" value="Genomic_DNA"/>
</dbReference>
<keyword evidence="5" id="KW-0812">Transmembrane</keyword>
<dbReference type="GO" id="GO:0015628">
    <property type="term" value="P:protein secretion by the type II secretion system"/>
    <property type="evidence" value="ECO:0007669"/>
    <property type="project" value="TreeGrafter"/>
</dbReference>
<dbReference type="NCBIfam" id="TIGR02532">
    <property type="entry name" value="IV_pilin_GFxxxE"/>
    <property type="match status" value="1"/>
</dbReference>
<keyword evidence="3" id="KW-0488">Methylation</keyword>
<dbReference type="RefSeq" id="WP_005673398.1">
    <property type="nucleotide sequence ID" value="NZ_CP146288.1"/>
</dbReference>
<evidence type="ECO:0000256" key="3">
    <source>
        <dbReference type="ARBA" id="ARBA00022481"/>
    </source>
</evidence>
<dbReference type="InterPro" id="IPR051621">
    <property type="entry name" value="T2SS_protein_J"/>
</dbReference>
<dbReference type="Pfam" id="PF07963">
    <property type="entry name" value="N_methyl"/>
    <property type="match status" value="1"/>
</dbReference>
<sequence length="263" mass="29007">MMLRTLPRSSRRAAGFTLIELLVAVALLAILAVLSWRGLDAVIQSRERLVTESDELRSLTLALAQLEEDLLGTWPVKNLGGGIRPIRVVQDQGGAGGAASQSMMLVREIARTGRATRLQRVVYQVRDGRLERGFSEWQHSAGSGGQVGGAVQSLIWQPILMDVRSMRVRGWVNNSWMGGSQLQAYTSRNNESGGQDKNDPYGNSAYPNLPAITPTTPPEVAENIRAARRIADEQQDRMGLSGIEVLIERTNGQRFLRIYSIRD</sequence>